<dbReference type="RefSeq" id="WP_039208894.1">
    <property type="nucleotide sequence ID" value="NZ_JSCE01000163.1"/>
</dbReference>
<keyword evidence="3" id="KW-1185">Reference proteome</keyword>
<evidence type="ECO:0000313" key="2">
    <source>
        <dbReference type="EMBL" id="KHM51904.1"/>
    </source>
</evidence>
<dbReference type="GO" id="GO:0016740">
    <property type="term" value="F:transferase activity"/>
    <property type="evidence" value="ECO:0007669"/>
    <property type="project" value="UniProtKB-KW"/>
</dbReference>
<dbReference type="AlphaFoldDB" id="A0A0B2JWC6"/>
<comment type="caution">
    <text evidence="2">The sequence shown here is derived from an EMBL/GenBank/DDBJ whole genome shotgun (WGS) entry which is preliminary data.</text>
</comment>
<evidence type="ECO:0000313" key="3">
    <source>
        <dbReference type="Proteomes" id="UP000030993"/>
    </source>
</evidence>
<organism evidence="2 3">
    <name type="scientific">Anaerovibrio lipolyticus</name>
    <dbReference type="NCBI Taxonomy" id="82374"/>
    <lineage>
        <taxon>Bacteria</taxon>
        <taxon>Bacillati</taxon>
        <taxon>Bacillota</taxon>
        <taxon>Negativicutes</taxon>
        <taxon>Selenomonadales</taxon>
        <taxon>Selenomonadaceae</taxon>
        <taxon>Anaerovibrio</taxon>
    </lineage>
</organism>
<name>A0A0B2JWC6_9FIRM</name>
<dbReference type="InterPro" id="IPR059123">
    <property type="entry name" value="StrF_dom"/>
</dbReference>
<dbReference type="InterPro" id="IPR029044">
    <property type="entry name" value="Nucleotide-diphossugar_trans"/>
</dbReference>
<dbReference type="Gene3D" id="3.90.550.10">
    <property type="entry name" value="Spore Coat Polysaccharide Biosynthesis Protein SpsA, Chain A"/>
    <property type="match status" value="1"/>
</dbReference>
<proteinExistence type="predicted"/>
<dbReference type="STRING" id="82374.NZ47_07935"/>
<dbReference type="Proteomes" id="UP000030993">
    <property type="component" value="Unassembled WGS sequence"/>
</dbReference>
<keyword evidence="2" id="KW-0808">Transferase</keyword>
<dbReference type="Pfam" id="PF13712">
    <property type="entry name" value="Glyco_tranf_2_5"/>
    <property type="match status" value="1"/>
</dbReference>
<feature type="domain" description="Streptomycin biosynthesis protein StrF" evidence="1">
    <location>
        <begin position="11"/>
        <end position="222"/>
    </location>
</feature>
<reference evidence="2 3" key="1">
    <citation type="journal article" date="2013" name="PLoS ONE">
        <title>Identification and characterization of three novel lipases belonging to families II and V from Anaerovibrio lipolyticus 5ST.</title>
        <authorList>
            <person name="Prive F."/>
            <person name="Kaderbhai N.N."/>
            <person name="Girdwood S."/>
            <person name="Worgan H.J."/>
            <person name="Pinloche E."/>
            <person name="Scollan N.D."/>
            <person name="Huws S.A."/>
            <person name="Newbold C.J."/>
        </authorList>
    </citation>
    <scope>NUCLEOTIDE SEQUENCE [LARGE SCALE GENOMIC DNA]</scope>
    <source>
        <strain evidence="2 3">5S</strain>
    </source>
</reference>
<evidence type="ECO:0000259" key="1">
    <source>
        <dbReference type="Pfam" id="PF13712"/>
    </source>
</evidence>
<accession>A0A0B2JWC6</accession>
<protein>
    <submittedName>
        <fullName evidence="2">Glycosyl transferase family 2</fullName>
    </submittedName>
</protein>
<gene>
    <name evidence="2" type="ORF">NZ47_07935</name>
</gene>
<dbReference type="EMBL" id="JSCE01000163">
    <property type="protein sequence ID" value="KHM51904.1"/>
    <property type="molecule type" value="Genomic_DNA"/>
</dbReference>
<dbReference type="SUPFAM" id="SSF53448">
    <property type="entry name" value="Nucleotide-diphospho-sugar transferases"/>
    <property type="match status" value="1"/>
</dbReference>
<sequence length="230" mass="26492">MADISPEQKIAFITCVNKEDWYDECQLYIKNLKVPEGMKVELIPVRGAKSMCHGYNMGMKQTDAKYKVYIHQDTFIANKNFIGDLLNIFKDKAIGALGVIGARKLPKTGIWWDGLRTVGRVLHACEAESVVDSTCRDIDGAYVDVDAVDGLLFATQVDLPWREDLFNGWHFYEIAQSMEMWRHGYRVVVPQQEDDFWCIHCPKEKPLDPSYKKYQKIFLKEYGGELNPEI</sequence>
<dbReference type="eggNOG" id="COG1216">
    <property type="taxonomic scope" value="Bacteria"/>
</dbReference>